<dbReference type="SUPFAM" id="SSF46894">
    <property type="entry name" value="C-terminal effector domain of the bipartite response regulators"/>
    <property type="match status" value="1"/>
</dbReference>
<keyword evidence="8" id="KW-1185">Reference proteome</keyword>
<dbReference type="Gene3D" id="1.10.10.10">
    <property type="entry name" value="Winged helix-like DNA-binding domain superfamily/Winged helix DNA-binding domain"/>
    <property type="match status" value="1"/>
</dbReference>
<sequence length="1093" mass="116647">MVRVLVLGHIGAEVAGRPVEFGTSLHRAVMARLVCAQGHIVSTDRFIDDLWKGQPPPKALGALQVYVSNLRRVLEPERAPRAAARVLVSAPPGYRLALDTEDVDAWLFPKLVDAAAGLLARREPAGAFDTISEALSLWTGQAYAEFADQEWAVPEVGHLLELRAVAVEYRAEAGLALGRHAELVPELERHVAAHALRENAVRLLALSYYRAGRQGEALAVLRRTRALLADELGVDPGPALRSLEADILAQAPSLDLIIREPAPAPLVVPPDRPRPPSPGRMVGRTRELSRLTAAAEQAGDGFRVAWLGGEAGLGKSTLADALVGHLSSRRWRTVVGRCPETTGGVPPAWAWSEVLRDLAATTPPPPETAARLAPLLTDDAAPVGQFWLARAVGDYVDGVPGPLLIVLEDVHRADEETLQLLRHLAVRLAATPVLVLLTHRPGESSADLMATAAALAVQTVENLELSGLAPDEVARLLTERSGMEVDRATARKVSERTGGNPLFVSETARLLAIDGPSAVNVLPPGVRDLIRRRVAHLPGAVQVTLRNAAVLGREVDADVLIAMPGADEETVLDGLEAGVLAGLLEEPRPGRVRFAHVLVRETLYEDIPRLRRARMHRKVVTALETVRPGDVGALGHHALAAATTATAPAAAEYASRAAAQASALYAHRDAAAFLDGALSALDLAPDPSEALRLDLMCRLVSALAHAGEVERALDARAKALAVARRTADPKAVARAAVAFDAPVIWTIQPERRLDRDLVRAIEDAIPRETGEPRCLLLVTLCHAVEGHDAARVETASTEAVAIARDIGDPHLLCMALNARYWACQAPDRREELEGLGHELLRISSSAGLLGYQTLGHAALCMVALSRNDWAGARHHADQAAEHSTSGQLGHALGILAFLDALHLLLRGEFEQAEEAYTTLGKRMAESGASISSLMGAVGCFAVRLAAGRFDECVEAITPVWERIPQEVEELYARALVAAGRLEEARAVWPAALPRRDFSWVGMMAARSVTAIALADREAAGECYHQLLPVEGEMAGMSTASVTFGPVAHTLGDLAVFLGGSEAAAGHYARAVEVARQVGSPHWEKAARDALARL</sequence>
<feature type="domain" description="OmpR/PhoB-type" evidence="6">
    <location>
        <begin position="1"/>
        <end position="98"/>
    </location>
</feature>
<dbReference type="RefSeq" id="WP_139575629.1">
    <property type="nucleotide sequence ID" value="NZ_VDMA02000008.1"/>
</dbReference>
<feature type="DNA-binding region" description="OmpR/PhoB-type" evidence="5">
    <location>
        <begin position="1"/>
        <end position="98"/>
    </location>
</feature>
<evidence type="ECO:0000259" key="6">
    <source>
        <dbReference type="PROSITE" id="PS51755"/>
    </source>
</evidence>
<dbReference type="Pfam" id="PF03704">
    <property type="entry name" value="BTAD"/>
    <property type="match status" value="1"/>
</dbReference>
<keyword evidence="3 5" id="KW-0238">DNA-binding</keyword>
<dbReference type="Proteomes" id="UP000313066">
    <property type="component" value="Unassembled WGS sequence"/>
</dbReference>
<accession>A0A5N6BV85</accession>
<dbReference type="Pfam" id="PF00486">
    <property type="entry name" value="Trans_reg_C"/>
    <property type="match status" value="1"/>
</dbReference>
<reference evidence="7 8" key="1">
    <citation type="submission" date="2019-10" db="EMBL/GenBank/DDBJ databases">
        <title>Nonomuraea sp. nov., isolated from Phyllanthus amarus.</title>
        <authorList>
            <person name="Klykleung N."/>
            <person name="Tanasupawat S."/>
        </authorList>
    </citation>
    <scope>NUCLEOTIDE SEQUENCE [LARGE SCALE GENOMIC DNA]</scope>
    <source>
        <strain evidence="7 8">CR1-09</strain>
    </source>
</reference>
<dbReference type="InterPro" id="IPR041664">
    <property type="entry name" value="AAA_16"/>
</dbReference>
<evidence type="ECO:0000256" key="4">
    <source>
        <dbReference type="ARBA" id="ARBA00023163"/>
    </source>
</evidence>
<dbReference type="InterPro" id="IPR011990">
    <property type="entry name" value="TPR-like_helical_dom_sf"/>
</dbReference>
<comment type="caution">
    <text evidence="7">The sequence shown here is derived from an EMBL/GenBank/DDBJ whole genome shotgun (WGS) entry which is preliminary data.</text>
</comment>
<dbReference type="InterPro" id="IPR036388">
    <property type="entry name" value="WH-like_DNA-bd_sf"/>
</dbReference>
<dbReference type="SMART" id="SM01043">
    <property type="entry name" value="BTAD"/>
    <property type="match status" value="1"/>
</dbReference>
<dbReference type="PANTHER" id="PTHR35807:SF1">
    <property type="entry name" value="TRANSCRIPTIONAL REGULATOR REDD"/>
    <property type="match status" value="1"/>
</dbReference>
<dbReference type="InterPro" id="IPR001867">
    <property type="entry name" value="OmpR/PhoB-type_DNA-bd"/>
</dbReference>
<dbReference type="GO" id="GO:0000160">
    <property type="term" value="P:phosphorelay signal transduction system"/>
    <property type="evidence" value="ECO:0007669"/>
    <property type="project" value="InterPro"/>
</dbReference>
<evidence type="ECO:0000256" key="1">
    <source>
        <dbReference type="ARBA" id="ARBA00005820"/>
    </source>
</evidence>
<organism evidence="7 8">
    <name type="scientific">Microbispora catharanthi</name>
    <dbReference type="NCBI Taxonomy" id="1712871"/>
    <lineage>
        <taxon>Bacteria</taxon>
        <taxon>Bacillati</taxon>
        <taxon>Actinomycetota</taxon>
        <taxon>Actinomycetes</taxon>
        <taxon>Streptosporangiales</taxon>
        <taxon>Streptosporangiaceae</taxon>
        <taxon>Microbispora</taxon>
    </lineage>
</organism>
<dbReference type="InterPro" id="IPR027417">
    <property type="entry name" value="P-loop_NTPase"/>
</dbReference>
<dbReference type="InterPro" id="IPR051677">
    <property type="entry name" value="AfsR-DnrI-RedD_regulator"/>
</dbReference>
<gene>
    <name evidence="7" type="ORF">FH610_018075</name>
</gene>
<evidence type="ECO:0000256" key="2">
    <source>
        <dbReference type="ARBA" id="ARBA00023015"/>
    </source>
</evidence>
<evidence type="ECO:0000313" key="7">
    <source>
        <dbReference type="EMBL" id="KAB8184213.1"/>
    </source>
</evidence>
<dbReference type="AlphaFoldDB" id="A0A5N6BV85"/>
<dbReference type="SUPFAM" id="SSF52540">
    <property type="entry name" value="P-loop containing nucleoside triphosphate hydrolases"/>
    <property type="match status" value="1"/>
</dbReference>
<comment type="similarity">
    <text evidence="1">Belongs to the AfsR/DnrI/RedD regulatory family.</text>
</comment>
<evidence type="ECO:0000256" key="3">
    <source>
        <dbReference type="ARBA" id="ARBA00023125"/>
    </source>
</evidence>
<dbReference type="Gene3D" id="1.25.40.10">
    <property type="entry name" value="Tetratricopeptide repeat domain"/>
    <property type="match status" value="2"/>
</dbReference>
<keyword evidence="4" id="KW-0804">Transcription</keyword>
<evidence type="ECO:0000256" key="5">
    <source>
        <dbReference type="PROSITE-ProRule" id="PRU01091"/>
    </source>
</evidence>
<dbReference type="InterPro" id="IPR005158">
    <property type="entry name" value="BTAD"/>
</dbReference>
<dbReference type="GO" id="GO:0006355">
    <property type="term" value="P:regulation of DNA-templated transcription"/>
    <property type="evidence" value="ECO:0007669"/>
    <property type="project" value="InterPro"/>
</dbReference>
<dbReference type="CDD" id="cd15831">
    <property type="entry name" value="BTAD"/>
    <property type="match status" value="1"/>
</dbReference>
<dbReference type="InterPro" id="IPR016032">
    <property type="entry name" value="Sig_transdc_resp-reg_C-effctor"/>
</dbReference>
<name>A0A5N6BV85_9ACTN</name>
<dbReference type="SUPFAM" id="SSF48452">
    <property type="entry name" value="TPR-like"/>
    <property type="match status" value="2"/>
</dbReference>
<dbReference type="Gene3D" id="3.40.50.300">
    <property type="entry name" value="P-loop containing nucleotide triphosphate hydrolases"/>
    <property type="match status" value="1"/>
</dbReference>
<dbReference type="SMART" id="SM00862">
    <property type="entry name" value="Trans_reg_C"/>
    <property type="match status" value="1"/>
</dbReference>
<keyword evidence="2" id="KW-0805">Transcription regulation</keyword>
<dbReference type="PROSITE" id="PS51755">
    <property type="entry name" value="OMPR_PHOB"/>
    <property type="match status" value="1"/>
</dbReference>
<dbReference type="Pfam" id="PF13191">
    <property type="entry name" value="AAA_16"/>
    <property type="match status" value="1"/>
</dbReference>
<dbReference type="GO" id="GO:0003677">
    <property type="term" value="F:DNA binding"/>
    <property type="evidence" value="ECO:0007669"/>
    <property type="project" value="UniProtKB-UniRule"/>
</dbReference>
<dbReference type="PANTHER" id="PTHR35807">
    <property type="entry name" value="TRANSCRIPTIONAL REGULATOR REDD-RELATED"/>
    <property type="match status" value="1"/>
</dbReference>
<evidence type="ECO:0000313" key="8">
    <source>
        <dbReference type="Proteomes" id="UP000313066"/>
    </source>
</evidence>
<dbReference type="EMBL" id="VDMA02000008">
    <property type="protein sequence ID" value="KAB8184213.1"/>
    <property type="molecule type" value="Genomic_DNA"/>
</dbReference>
<protein>
    <submittedName>
        <fullName evidence="7">AAA family ATPase</fullName>
    </submittedName>
</protein>
<proteinExistence type="inferred from homology"/>